<evidence type="ECO:0008006" key="3">
    <source>
        <dbReference type="Google" id="ProtNLM"/>
    </source>
</evidence>
<keyword evidence="2" id="KW-1185">Reference proteome</keyword>
<protein>
    <recommendedName>
        <fullName evidence="3">DDE Tnp4 domain-containing protein</fullName>
    </recommendedName>
</protein>
<accession>A0A9D4PBI7</accession>
<evidence type="ECO:0000313" key="2">
    <source>
        <dbReference type="Proteomes" id="UP000821837"/>
    </source>
</evidence>
<reference evidence="1" key="1">
    <citation type="journal article" date="2020" name="Cell">
        <title>Large-Scale Comparative Analyses of Tick Genomes Elucidate Their Genetic Diversity and Vector Capacities.</title>
        <authorList>
            <consortium name="Tick Genome and Microbiome Consortium (TIGMIC)"/>
            <person name="Jia N."/>
            <person name="Wang J."/>
            <person name="Shi W."/>
            <person name="Du L."/>
            <person name="Sun Y."/>
            <person name="Zhan W."/>
            <person name="Jiang J.F."/>
            <person name="Wang Q."/>
            <person name="Zhang B."/>
            <person name="Ji P."/>
            <person name="Bell-Sakyi L."/>
            <person name="Cui X.M."/>
            <person name="Yuan T.T."/>
            <person name="Jiang B.G."/>
            <person name="Yang W.F."/>
            <person name="Lam T.T."/>
            <person name="Chang Q.C."/>
            <person name="Ding S.J."/>
            <person name="Wang X.J."/>
            <person name="Zhu J.G."/>
            <person name="Ruan X.D."/>
            <person name="Zhao L."/>
            <person name="Wei J.T."/>
            <person name="Ye R.Z."/>
            <person name="Que T.C."/>
            <person name="Du C.H."/>
            <person name="Zhou Y.H."/>
            <person name="Cheng J.X."/>
            <person name="Dai P.F."/>
            <person name="Guo W.B."/>
            <person name="Han X.H."/>
            <person name="Huang E.J."/>
            <person name="Li L.F."/>
            <person name="Wei W."/>
            <person name="Gao Y.C."/>
            <person name="Liu J.Z."/>
            <person name="Shao H.Z."/>
            <person name="Wang X."/>
            <person name="Wang C.C."/>
            <person name="Yang T.C."/>
            <person name="Huo Q.B."/>
            <person name="Li W."/>
            <person name="Chen H.Y."/>
            <person name="Chen S.E."/>
            <person name="Zhou L.G."/>
            <person name="Ni X.B."/>
            <person name="Tian J.H."/>
            <person name="Sheng Y."/>
            <person name="Liu T."/>
            <person name="Pan Y.S."/>
            <person name="Xia L.Y."/>
            <person name="Li J."/>
            <person name="Zhao F."/>
            <person name="Cao W.C."/>
        </authorList>
    </citation>
    <scope>NUCLEOTIDE SEQUENCE</scope>
    <source>
        <strain evidence="1">Rsan-2018</strain>
    </source>
</reference>
<dbReference type="AlphaFoldDB" id="A0A9D4PBI7"/>
<evidence type="ECO:0000313" key="1">
    <source>
        <dbReference type="EMBL" id="KAH7935228.1"/>
    </source>
</evidence>
<dbReference type="EMBL" id="JABSTV010001255">
    <property type="protein sequence ID" value="KAH7935228.1"/>
    <property type="molecule type" value="Genomic_DNA"/>
</dbReference>
<sequence length="216" mass="24719">MGSLPAIVQLAMEVVDSDSEDDEYDELLKIALKRARQSRNRVPCYYEDVVNKYIDFEFKRISDFRGARFTHLSPVLKPLLFTQVHQKAGLRSPISDISPVCTFSLADRFDIAESSVQACVDRLLAFLNALCFRRLYIVNANSIKQCCLLVMAACTLHNLRNEERDFFDEFKGATLDDEVGSDEAHIMSDDICSNETLRNFIAQLWDKSLFCRPRSD</sequence>
<comment type="caution">
    <text evidence="1">The sequence shown here is derived from an EMBL/GenBank/DDBJ whole genome shotgun (WGS) entry which is preliminary data.</text>
</comment>
<gene>
    <name evidence="1" type="ORF">HPB52_004816</name>
</gene>
<dbReference type="Proteomes" id="UP000821837">
    <property type="component" value="Unassembled WGS sequence"/>
</dbReference>
<dbReference type="VEuPathDB" id="VectorBase:RSAN_028100"/>
<reference evidence="1" key="2">
    <citation type="submission" date="2021-09" db="EMBL/GenBank/DDBJ databases">
        <authorList>
            <person name="Jia N."/>
            <person name="Wang J."/>
            <person name="Shi W."/>
            <person name="Du L."/>
            <person name="Sun Y."/>
            <person name="Zhan W."/>
            <person name="Jiang J."/>
            <person name="Wang Q."/>
            <person name="Zhang B."/>
            <person name="Ji P."/>
            <person name="Sakyi L.B."/>
            <person name="Cui X."/>
            <person name="Yuan T."/>
            <person name="Jiang B."/>
            <person name="Yang W."/>
            <person name="Lam T.T.-Y."/>
            <person name="Chang Q."/>
            <person name="Ding S."/>
            <person name="Wang X."/>
            <person name="Zhu J."/>
            <person name="Ruan X."/>
            <person name="Zhao L."/>
            <person name="Wei J."/>
            <person name="Que T."/>
            <person name="Du C."/>
            <person name="Cheng J."/>
            <person name="Dai P."/>
            <person name="Han X."/>
            <person name="Huang E."/>
            <person name="Gao Y."/>
            <person name="Liu J."/>
            <person name="Shao H."/>
            <person name="Ye R."/>
            <person name="Li L."/>
            <person name="Wei W."/>
            <person name="Wang X."/>
            <person name="Wang C."/>
            <person name="Huo Q."/>
            <person name="Li W."/>
            <person name="Guo W."/>
            <person name="Chen H."/>
            <person name="Chen S."/>
            <person name="Zhou L."/>
            <person name="Zhou L."/>
            <person name="Ni X."/>
            <person name="Tian J."/>
            <person name="Zhou Y."/>
            <person name="Sheng Y."/>
            <person name="Liu T."/>
            <person name="Pan Y."/>
            <person name="Xia L."/>
            <person name="Li J."/>
            <person name="Zhao F."/>
            <person name="Cao W."/>
        </authorList>
    </citation>
    <scope>NUCLEOTIDE SEQUENCE</scope>
    <source>
        <strain evidence="1">Rsan-2018</strain>
        <tissue evidence="1">Larvae</tissue>
    </source>
</reference>
<organism evidence="1 2">
    <name type="scientific">Rhipicephalus sanguineus</name>
    <name type="common">Brown dog tick</name>
    <name type="synonym">Ixodes sanguineus</name>
    <dbReference type="NCBI Taxonomy" id="34632"/>
    <lineage>
        <taxon>Eukaryota</taxon>
        <taxon>Metazoa</taxon>
        <taxon>Ecdysozoa</taxon>
        <taxon>Arthropoda</taxon>
        <taxon>Chelicerata</taxon>
        <taxon>Arachnida</taxon>
        <taxon>Acari</taxon>
        <taxon>Parasitiformes</taxon>
        <taxon>Ixodida</taxon>
        <taxon>Ixodoidea</taxon>
        <taxon>Ixodidae</taxon>
        <taxon>Rhipicephalinae</taxon>
        <taxon>Rhipicephalus</taxon>
        <taxon>Rhipicephalus</taxon>
    </lineage>
</organism>
<name>A0A9D4PBI7_RHISA</name>
<proteinExistence type="predicted"/>